<keyword evidence="3" id="KW-1185">Reference proteome</keyword>
<feature type="transmembrane region" description="Helical" evidence="1">
    <location>
        <begin position="15"/>
        <end position="36"/>
    </location>
</feature>
<dbReference type="RefSeq" id="XP_040672101.1">
    <property type="nucleotide sequence ID" value="XM_040810546.1"/>
</dbReference>
<keyword evidence="1" id="KW-0472">Membrane</keyword>
<evidence type="ECO:0000313" key="3">
    <source>
        <dbReference type="Proteomes" id="UP000184073"/>
    </source>
</evidence>
<sequence length="89" mass="10434">MAVRHDTTVLFDLPILHYHTLIFLFSSHLLTTYCLCSERWMAICLYLRLLYMDPLLLLFSFGLGIVVMNDVCLRTLRFLLIQPVIVMIV</sequence>
<dbReference type="EMBL" id="KV878134">
    <property type="protein sequence ID" value="OJJ06339.1"/>
    <property type="molecule type" value="Genomic_DNA"/>
</dbReference>
<name>A0A1L9PXR4_ASPVE</name>
<dbReference type="Proteomes" id="UP000184073">
    <property type="component" value="Unassembled WGS sequence"/>
</dbReference>
<organism evidence="2 3">
    <name type="scientific">Aspergillus versicolor CBS 583.65</name>
    <dbReference type="NCBI Taxonomy" id="1036611"/>
    <lineage>
        <taxon>Eukaryota</taxon>
        <taxon>Fungi</taxon>
        <taxon>Dikarya</taxon>
        <taxon>Ascomycota</taxon>
        <taxon>Pezizomycotina</taxon>
        <taxon>Eurotiomycetes</taxon>
        <taxon>Eurotiomycetidae</taxon>
        <taxon>Eurotiales</taxon>
        <taxon>Aspergillaceae</taxon>
        <taxon>Aspergillus</taxon>
        <taxon>Aspergillus subgen. Nidulantes</taxon>
    </lineage>
</organism>
<keyword evidence="1" id="KW-0812">Transmembrane</keyword>
<reference evidence="3" key="1">
    <citation type="journal article" date="2017" name="Genome Biol.">
        <title>Comparative genomics reveals high biological diversity and specific adaptations in the industrially and medically important fungal genus Aspergillus.</title>
        <authorList>
            <person name="de Vries R.P."/>
            <person name="Riley R."/>
            <person name="Wiebenga A."/>
            <person name="Aguilar-Osorio G."/>
            <person name="Amillis S."/>
            <person name="Uchima C.A."/>
            <person name="Anderluh G."/>
            <person name="Asadollahi M."/>
            <person name="Askin M."/>
            <person name="Barry K."/>
            <person name="Battaglia E."/>
            <person name="Bayram O."/>
            <person name="Benocci T."/>
            <person name="Braus-Stromeyer S.A."/>
            <person name="Caldana C."/>
            <person name="Canovas D."/>
            <person name="Cerqueira G.C."/>
            <person name="Chen F."/>
            <person name="Chen W."/>
            <person name="Choi C."/>
            <person name="Clum A."/>
            <person name="Dos Santos R.A."/>
            <person name="Damasio A.R."/>
            <person name="Diallinas G."/>
            <person name="Emri T."/>
            <person name="Fekete E."/>
            <person name="Flipphi M."/>
            <person name="Freyberg S."/>
            <person name="Gallo A."/>
            <person name="Gournas C."/>
            <person name="Habgood R."/>
            <person name="Hainaut M."/>
            <person name="Harispe M.L."/>
            <person name="Henrissat B."/>
            <person name="Hilden K.S."/>
            <person name="Hope R."/>
            <person name="Hossain A."/>
            <person name="Karabika E."/>
            <person name="Karaffa L."/>
            <person name="Karanyi Z."/>
            <person name="Krasevec N."/>
            <person name="Kuo A."/>
            <person name="Kusch H."/>
            <person name="LaButti K."/>
            <person name="Lagendijk E.L."/>
            <person name="Lapidus A."/>
            <person name="Levasseur A."/>
            <person name="Lindquist E."/>
            <person name="Lipzen A."/>
            <person name="Logrieco A.F."/>
            <person name="MacCabe A."/>
            <person name="Maekelae M.R."/>
            <person name="Malavazi I."/>
            <person name="Melin P."/>
            <person name="Meyer V."/>
            <person name="Mielnichuk N."/>
            <person name="Miskei M."/>
            <person name="Molnar A.P."/>
            <person name="Mule G."/>
            <person name="Ngan C.Y."/>
            <person name="Orejas M."/>
            <person name="Orosz E."/>
            <person name="Ouedraogo J.P."/>
            <person name="Overkamp K.M."/>
            <person name="Park H.-S."/>
            <person name="Perrone G."/>
            <person name="Piumi F."/>
            <person name="Punt P.J."/>
            <person name="Ram A.F."/>
            <person name="Ramon A."/>
            <person name="Rauscher S."/>
            <person name="Record E."/>
            <person name="Riano-Pachon D.M."/>
            <person name="Robert V."/>
            <person name="Roehrig J."/>
            <person name="Ruller R."/>
            <person name="Salamov A."/>
            <person name="Salih N.S."/>
            <person name="Samson R.A."/>
            <person name="Sandor E."/>
            <person name="Sanguinetti M."/>
            <person name="Schuetze T."/>
            <person name="Sepcic K."/>
            <person name="Shelest E."/>
            <person name="Sherlock G."/>
            <person name="Sophianopoulou V."/>
            <person name="Squina F.M."/>
            <person name="Sun H."/>
            <person name="Susca A."/>
            <person name="Todd R.B."/>
            <person name="Tsang A."/>
            <person name="Unkles S.E."/>
            <person name="van de Wiele N."/>
            <person name="van Rossen-Uffink D."/>
            <person name="Oliveira J.V."/>
            <person name="Vesth T.C."/>
            <person name="Visser J."/>
            <person name="Yu J.-H."/>
            <person name="Zhou M."/>
            <person name="Andersen M.R."/>
            <person name="Archer D.B."/>
            <person name="Baker S.E."/>
            <person name="Benoit I."/>
            <person name="Brakhage A.A."/>
            <person name="Braus G.H."/>
            <person name="Fischer R."/>
            <person name="Frisvad J.C."/>
            <person name="Goldman G.H."/>
            <person name="Houbraken J."/>
            <person name="Oakley B."/>
            <person name="Pocsi I."/>
            <person name="Scazzocchio C."/>
            <person name="Seiboth B."/>
            <person name="vanKuyk P.A."/>
            <person name="Wortman J."/>
            <person name="Dyer P.S."/>
            <person name="Grigoriev I.V."/>
        </authorList>
    </citation>
    <scope>NUCLEOTIDE SEQUENCE [LARGE SCALE GENOMIC DNA]</scope>
    <source>
        <strain evidence="3">CBS 583.65</strain>
    </source>
</reference>
<dbReference type="VEuPathDB" id="FungiDB:ASPVEDRAFT_319850"/>
<keyword evidence="1" id="KW-1133">Transmembrane helix</keyword>
<dbReference type="AlphaFoldDB" id="A0A1L9PXR4"/>
<feature type="transmembrane region" description="Helical" evidence="1">
    <location>
        <begin position="48"/>
        <end position="68"/>
    </location>
</feature>
<proteinExistence type="predicted"/>
<dbReference type="GeneID" id="63726057"/>
<evidence type="ECO:0000313" key="2">
    <source>
        <dbReference type="EMBL" id="OJJ06339.1"/>
    </source>
</evidence>
<gene>
    <name evidence="2" type="ORF">ASPVEDRAFT_319850</name>
</gene>
<protein>
    <submittedName>
        <fullName evidence="2">Uncharacterized protein</fullName>
    </submittedName>
</protein>
<evidence type="ECO:0000256" key="1">
    <source>
        <dbReference type="SAM" id="Phobius"/>
    </source>
</evidence>
<accession>A0A1L9PXR4</accession>